<evidence type="ECO:0000313" key="2">
    <source>
        <dbReference type="EMBL" id="KAJ1082806.1"/>
    </source>
</evidence>
<name>A0AAV7KTK7_PLEWA</name>
<dbReference type="Proteomes" id="UP001066276">
    <property type="component" value="Chromosome 12"/>
</dbReference>
<proteinExistence type="predicted"/>
<keyword evidence="3" id="KW-1185">Reference proteome</keyword>
<comment type="caution">
    <text evidence="2">The sequence shown here is derived from an EMBL/GenBank/DDBJ whole genome shotgun (WGS) entry which is preliminary data.</text>
</comment>
<sequence>MGRGDARSGGPVWAVKKSPQDEPGAEPCTGAREEIVLSWCAQPRRAPKKLLGEHGNRGVGDNVGLSC</sequence>
<reference evidence="2" key="1">
    <citation type="journal article" date="2022" name="bioRxiv">
        <title>Sequencing and chromosome-scale assembly of the giantPleurodeles waltlgenome.</title>
        <authorList>
            <person name="Brown T."/>
            <person name="Elewa A."/>
            <person name="Iarovenko S."/>
            <person name="Subramanian E."/>
            <person name="Araus A.J."/>
            <person name="Petzold A."/>
            <person name="Susuki M."/>
            <person name="Suzuki K.-i.T."/>
            <person name="Hayashi T."/>
            <person name="Toyoda A."/>
            <person name="Oliveira C."/>
            <person name="Osipova E."/>
            <person name="Leigh N.D."/>
            <person name="Simon A."/>
            <person name="Yun M.H."/>
        </authorList>
    </citation>
    <scope>NUCLEOTIDE SEQUENCE</scope>
    <source>
        <strain evidence="2">20211129_DDA</strain>
        <tissue evidence="2">Liver</tissue>
    </source>
</reference>
<evidence type="ECO:0000313" key="3">
    <source>
        <dbReference type="Proteomes" id="UP001066276"/>
    </source>
</evidence>
<evidence type="ECO:0000256" key="1">
    <source>
        <dbReference type="SAM" id="MobiDB-lite"/>
    </source>
</evidence>
<dbReference type="AlphaFoldDB" id="A0AAV7KTK7"/>
<dbReference type="EMBL" id="JANPWB010000016">
    <property type="protein sequence ID" value="KAJ1082806.1"/>
    <property type="molecule type" value="Genomic_DNA"/>
</dbReference>
<gene>
    <name evidence="2" type="ORF">NDU88_002971</name>
</gene>
<accession>A0AAV7KTK7</accession>
<feature type="region of interest" description="Disordered" evidence="1">
    <location>
        <begin position="1"/>
        <end position="28"/>
    </location>
</feature>
<organism evidence="2 3">
    <name type="scientific">Pleurodeles waltl</name>
    <name type="common">Iberian ribbed newt</name>
    <dbReference type="NCBI Taxonomy" id="8319"/>
    <lineage>
        <taxon>Eukaryota</taxon>
        <taxon>Metazoa</taxon>
        <taxon>Chordata</taxon>
        <taxon>Craniata</taxon>
        <taxon>Vertebrata</taxon>
        <taxon>Euteleostomi</taxon>
        <taxon>Amphibia</taxon>
        <taxon>Batrachia</taxon>
        <taxon>Caudata</taxon>
        <taxon>Salamandroidea</taxon>
        <taxon>Salamandridae</taxon>
        <taxon>Pleurodelinae</taxon>
        <taxon>Pleurodeles</taxon>
    </lineage>
</organism>
<protein>
    <submittedName>
        <fullName evidence="2">Uncharacterized protein</fullName>
    </submittedName>
</protein>